<accession>A0ABU2NWF0</accession>
<dbReference type="SUPFAM" id="SSF51905">
    <property type="entry name" value="FAD/NAD(P)-binding domain"/>
    <property type="match status" value="2"/>
</dbReference>
<dbReference type="RefSeq" id="WP_311675000.1">
    <property type="nucleotide sequence ID" value="NZ_JAVREQ010000021.1"/>
</dbReference>
<keyword evidence="6" id="KW-0285">Flavoprotein</keyword>
<comment type="cofactor">
    <cofactor evidence="1">
        <name>FAD</name>
        <dbReference type="ChEBI" id="CHEBI:57692"/>
    </cofactor>
</comment>
<sequence>MESFDLVGIGVGPSNLSLAALAEPVEGLRAGFLESKPRFRWHPGLMLPDAWLQVSYLKDLVTLVDPTSRFSFLNFLSEEGRIFRALVANGMSCSRQEFEQYYQWAAGRLPDIHWQSRVKSVSVVGDRFEVVCDTGLTATARSLVLGSGREPYLPPFAAAFHGPRVLHGSELLSVRPDLAGRRVMVVGAGQSGAEVVNYLLSEDAATPAELTWVSSRVGFLPIDDSPFSNEWFAPSYVDYFHSLPAGRRADLLGRQRLASDGVSESLLRKIYQRLYRLDHLEGGTLSHRLLPCRRVTDLRGHADGLEVSVLDTDRDVRETVPADVVVFCTGYRSRFPDYLEPLREALTGDDGAFRVRRDYSLDWDGPPGLRVFVQNFAEDSHGIADPNLSLSAWRSARIVNAAVGREVYRTDGASTATAWSSA</sequence>
<dbReference type="PANTHER" id="PTHR42802:SF1">
    <property type="entry name" value="L-ORNITHINE N(5)-MONOOXYGENASE"/>
    <property type="match status" value="1"/>
</dbReference>
<dbReference type="InterPro" id="IPR025700">
    <property type="entry name" value="Lys/Orn_oxygenase"/>
</dbReference>
<keyword evidence="7" id="KW-0274">FAD</keyword>
<evidence type="ECO:0000256" key="2">
    <source>
        <dbReference type="ARBA" id="ARBA00004924"/>
    </source>
</evidence>
<evidence type="ECO:0000256" key="15">
    <source>
        <dbReference type="ARBA" id="ARBA00048407"/>
    </source>
</evidence>
<keyword evidence="10 16" id="KW-0503">Monooxygenase</keyword>
<keyword evidence="9" id="KW-0560">Oxidoreductase</keyword>
<evidence type="ECO:0000256" key="6">
    <source>
        <dbReference type="ARBA" id="ARBA00022630"/>
    </source>
</evidence>
<comment type="catalytic activity">
    <reaction evidence="15">
        <text>L-lysine + NADPH + O2 = N(6)-hydroxy-L-lysine + NADP(+) + H2O</text>
        <dbReference type="Rhea" id="RHEA:23228"/>
        <dbReference type="ChEBI" id="CHEBI:15377"/>
        <dbReference type="ChEBI" id="CHEBI:15379"/>
        <dbReference type="ChEBI" id="CHEBI:32551"/>
        <dbReference type="ChEBI" id="CHEBI:57783"/>
        <dbReference type="ChEBI" id="CHEBI:57820"/>
        <dbReference type="ChEBI" id="CHEBI:58349"/>
        <dbReference type="EC" id="1.14.13.59"/>
    </reaction>
</comment>
<comment type="caution">
    <text evidence="16">The sequence shown here is derived from an EMBL/GenBank/DDBJ whole genome shotgun (WGS) entry which is preliminary data.</text>
</comment>
<dbReference type="EMBL" id="JAVREQ010000021">
    <property type="protein sequence ID" value="MDT0381314.1"/>
    <property type="molecule type" value="Genomic_DNA"/>
</dbReference>
<name>A0ABU2NWF0_9ACTN</name>
<evidence type="ECO:0000256" key="13">
    <source>
        <dbReference type="ARBA" id="ARBA00032493"/>
    </source>
</evidence>
<reference evidence="17" key="1">
    <citation type="submission" date="2023-07" db="EMBL/GenBank/DDBJ databases">
        <title>30 novel species of actinomycetes from the DSMZ collection.</title>
        <authorList>
            <person name="Nouioui I."/>
        </authorList>
    </citation>
    <scope>NUCLEOTIDE SEQUENCE [LARGE SCALE GENOMIC DNA]</scope>
    <source>
        <strain evidence="17">DSM 42041</strain>
    </source>
</reference>
<dbReference type="GO" id="GO:0004497">
    <property type="term" value="F:monooxygenase activity"/>
    <property type="evidence" value="ECO:0007669"/>
    <property type="project" value="UniProtKB-KW"/>
</dbReference>
<dbReference type="EC" id="1.14.13.59" evidence="4"/>
<evidence type="ECO:0000256" key="7">
    <source>
        <dbReference type="ARBA" id="ARBA00022827"/>
    </source>
</evidence>
<evidence type="ECO:0000313" key="17">
    <source>
        <dbReference type="Proteomes" id="UP001183414"/>
    </source>
</evidence>
<protein>
    <recommendedName>
        <fullName evidence="5">L-lysine N6-monooxygenase MbtG</fullName>
        <ecNumber evidence="4">1.14.13.59</ecNumber>
    </recommendedName>
    <alternativeName>
        <fullName evidence="14">Lysine 6-N-hydroxylase</fullName>
    </alternativeName>
    <alternativeName>
        <fullName evidence="13">Lysine N6-hydroxylase</fullName>
    </alternativeName>
    <alternativeName>
        <fullName evidence="11">Lysine-N-oxygenase</fullName>
    </alternativeName>
    <alternativeName>
        <fullName evidence="12">Mycobactin synthase protein G</fullName>
    </alternativeName>
</protein>
<evidence type="ECO:0000256" key="5">
    <source>
        <dbReference type="ARBA" id="ARBA00016406"/>
    </source>
</evidence>
<dbReference type="PANTHER" id="PTHR42802">
    <property type="entry name" value="MONOOXYGENASE"/>
    <property type="match status" value="1"/>
</dbReference>
<evidence type="ECO:0000313" key="16">
    <source>
        <dbReference type="EMBL" id="MDT0381314.1"/>
    </source>
</evidence>
<evidence type="ECO:0000256" key="9">
    <source>
        <dbReference type="ARBA" id="ARBA00023002"/>
    </source>
</evidence>
<keyword evidence="8" id="KW-0521">NADP</keyword>
<keyword evidence="17" id="KW-1185">Reference proteome</keyword>
<evidence type="ECO:0000256" key="1">
    <source>
        <dbReference type="ARBA" id="ARBA00001974"/>
    </source>
</evidence>
<evidence type="ECO:0000256" key="14">
    <source>
        <dbReference type="ARBA" id="ARBA00032738"/>
    </source>
</evidence>
<proteinExistence type="inferred from homology"/>
<evidence type="ECO:0000256" key="12">
    <source>
        <dbReference type="ARBA" id="ARBA00031158"/>
    </source>
</evidence>
<evidence type="ECO:0000256" key="11">
    <source>
        <dbReference type="ARBA" id="ARBA00029939"/>
    </source>
</evidence>
<comment type="pathway">
    <text evidence="2">Siderophore biosynthesis.</text>
</comment>
<dbReference type="Gene3D" id="3.50.50.60">
    <property type="entry name" value="FAD/NAD(P)-binding domain"/>
    <property type="match status" value="1"/>
</dbReference>
<dbReference type="Pfam" id="PF13434">
    <property type="entry name" value="Lys_Orn_oxgnase"/>
    <property type="match status" value="1"/>
</dbReference>
<evidence type="ECO:0000256" key="3">
    <source>
        <dbReference type="ARBA" id="ARBA00007588"/>
    </source>
</evidence>
<dbReference type="Proteomes" id="UP001183414">
    <property type="component" value="Unassembled WGS sequence"/>
</dbReference>
<evidence type="ECO:0000256" key="8">
    <source>
        <dbReference type="ARBA" id="ARBA00022857"/>
    </source>
</evidence>
<dbReference type="InterPro" id="IPR036188">
    <property type="entry name" value="FAD/NAD-bd_sf"/>
</dbReference>
<gene>
    <name evidence="16" type="ORF">RM572_21385</name>
</gene>
<evidence type="ECO:0000256" key="4">
    <source>
        <dbReference type="ARBA" id="ARBA00013076"/>
    </source>
</evidence>
<comment type="similarity">
    <text evidence="3">Belongs to the lysine N(6)-hydroxylase/L-ornithine N(5)-oxygenase family.</text>
</comment>
<organism evidence="16 17">
    <name type="scientific">Streptomyces hazeniae</name>
    <dbReference type="NCBI Taxonomy" id="3075538"/>
    <lineage>
        <taxon>Bacteria</taxon>
        <taxon>Bacillati</taxon>
        <taxon>Actinomycetota</taxon>
        <taxon>Actinomycetes</taxon>
        <taxon>Kitasatosporales</taxon>
        <taxon>Streptomycetaceae</taxon>
        <taxon>Streptomyces</taxon>
    </lineage>
</organism>
<evidence type="ECO:0000256" key="10">
    <source>
        <dbReference type="ARBA" id="ARBA00023033"/>
    </source>
</evidence>
<dbReference type="PRINTS" id="PR00368">
    <property type="entry name" value="FADPNR"/>
</dbReference>